<keyword evidence="1" id="KW-0812">Transmembrane</keyword>
<keyword evidence="1" id="KW-1133">Transmembrane helix</keyword>
<keyword evidence="3" id="KW-1185">Reference proteome</keyword>
<evidence type="ECO:0000313" key="3">
    <source>
        <dbReference type="Proteomes" id="UP000751190"/>
    </source>
</evidence>
<dbReference type="Proteomes" id="UP000751190">
    <property type="component" value="Unassembled WGS sequence"/>
</dbReference>
<dbReference type="EMBL" id="JAGTXO010000049">
    <property type="protein sequence ID" value="KAG8458673.1"/>
    <property type="molecule type" value="Genomic_DNA"/>
</dbReference>
<evidence type="ECO:0000256" key="1">
    <source>
        <dbReference type="SAM" id="Phobius"/>
    </source>
</evidence>
<protein>
    <submittedName>
        <fullName evidence="2">Uncharacterized protein</fullName>
    </submittedName>
</protein>
<proteinExistence type="predicted"/>
<sequence length="317" mass="33249">MSARLDGSSPGAVATRAILHAALCACDEPRLRALLGCLDTHWPRDKAISQSTHAFDPRANVHACTGVALRIADEFRRGEVSRAELMSAAAAYGDSIDAEAAAPLSLPLSGFAPAHAALAAYAGVLFLAVGVPVGLLGALLLDWTGAGIHRGMAQVILGLCADGGTVERGPIRGYDNKLLALQGAMAAANRATDGRAATEDGRWRTTAELERCVHHAIALHIPSSQAFADALPLEGGPFSTPRLRQPSAFPRVRLLGGGIRRHEFDISHVQRLRRFAHIVWAVAELRWSLSVSTGQGAGATAAGEVSVDCGDAPRPYV</sequence>
<keyword evidence="1" id="KW-0472">Membrane</keyword>
<feature type="transmembrane region" description="Helical" evidence="1">
    <location>
        <begin position="118"/>
        <end position="141"/>
    </location>
</feature>
<comment type="caution">
    <text evidence="2">The sequence shown here is derived from an EMBL/GenBank/DDBJ whole genome shotgun (WGS) entry which is preliminary data.</text>
</comment>
<gene>
    <name evidence="2" type="ORF">KFE25_008470</name>
</gene>
<name>A0A8J5X3T6_DIALT</name>
<evidence type="ECO:0000313" key="2">
    <source>
        <dbReference type="EMBL" id="KAG8458673.1"/>
    </source>
</evidence>
<dbReference type="AlphaFoldDB" id="A0A8J5X3T6"/>
<reference evidence="2" key="1">
    <citation type="submission" date="2021-05" db="EMBL/GenBank/DDBJ databases">
        <title>The genome of the haptophyte Pavlova lutheri (Diacronema luteri, Pavlovales) - a model for lipid biosynthesis in eukaryotic algae.</title>
        <authorList>
            <person name="Hulatt C.J."/>
            <person name="Posewitz M.C."/>
        </authorList>
    </citation>
    <scope>NUCLEOTIDE SEQUENCE</scope>
    <source>
        <strain evidence="2">NIVA-4/92</strain>
    </source>
</reference>
<organism evidence="2 3">
    <name type="scientific">Diacronema lutheri</name>
    <name type="common">Unicellular marine alga</name>
    <name type="synonym">Monochrysis lutheri</name>
    <dbReference type="NCBI Taxonomy" id="2081491"/>
    <lineage>
        <taxon>Eukaryota</taxon>
        <taxon>Haptista</taxon>
        <taxon>Haptophyta</taxon>
        <taxon>Pavlovophyceae</taxon>
        <taxon>Pavlovales</taxon>
        <taxon>Pavlovaceae</taxon>
        <taxon>Diacronema</taxon>
    </lineage>
</organism>
<accession>A0A8J5X3T6</accession>